<name>A0ABM3MY28_GALME</name>
<reference evidence="3" key="1">
    <citation type="submission" date="2025-08" db="UniProtKB">
        <authorList>
            <consortium name="RefSeq"/>
        </authorList>
    </citation>
    <scope>IDENTIFICATION</scope>
    <source>
        <tissue evidence="3">Whole larvae</tissue>
    </source>
</reference>
<protein>
    <submittedName>
        <fullName evidence="3">Uncharacterized protein LOC128201915</fullName>
    </submittedName>
</protein>
<dbReference type="PANTHER" id="PTHR33309:SF3">
    <property type="entry name" value="CCHC-TYPE DOMAIN-CONTAINING PROTEIN"/>
    <property type="match status" value="1"/>
</dbReference>
<dbReference type="InterPro" id="IPR049012">
    <property type="entry name" value="Mutator_transp_dom"/>
</dbReference>
<dbReference type="PANTHER" id="PTHR33309">
    <property type="entry name" value="KERATIN, ULTRA HIGH-SULFUR MATRIX PROTEIN-LIKE"/>
    <property type="match status" value="1"/>
</dbReference>
<dbReference type="RefSeq" id="XP_052756259.1">
    <property type="nucleotide sequence ID" value="XM_052900299.1"/>
</dbReference>
<accession>A0ABM3MY28</accession>
<dbReference type="GeneID" id="128201915"/>
<feature type="domain" description="Mutator-like transposase" evidence="1">
    <location>
        <begin position="2"/>
        <end position="298"/>
    </location>
</feature>
<evidence type="ECO:0000313" key="2">
    <source>
        <dbReference type="Proteomes" id="UP001652740"/>
    </source>
</evidence>
<dbReference type="Proteomes" id="UP001652740">
    <property type="component" value="Unplaced"/>
</dbReference>
<evidence type="ECO:0000313" key="3">
    <source>
        <dbReference type="RefSeq" id="XP_052756259.1"/>
    </source>
</evidence>
<organism evidence="2 3">
    <name type="scientific">Galleria mellonella</name>
    <name type="common">Greater wax moth</name>
    <dbReference type="NCBI Taxonomy" id="7137"/>
    <lineage>
        <taxon>Eukaryota</taxon>
        <taxon>Metazoa</taxon>
        <taxon>Ecdysozoa</taxon>
        <taxon>Arthropoda</taxon>
        <taxon>Hexapoda</taxon>
        <taxon>Insecta</taxon>
        <taxon>Pterygota</taxon>
        <taxon>Neoptera</taxon>
        <taxon>Endopterygota</taxon>
        <taxon>Lepidoptera</taxon>
        <taxon>Glossata</taxon>
        <taxon>Ditrysia</taxon>
        <taxon>Pyraloidea</taxon>
        <taxon>Pyralidae</taxon>
        <taxon>Galleriinae</taxon>
        <taxon>Galleria</taxon>
    </lineage>
</organism>
<keyword evidence="2" id="KW-1185">Reference proteome</keyword>
<dbReference type="Pfam" id="PF20700">
    <property type="entry name" value="Mutator"/>
    <property type="match status" value="1"/>
</dbReference>
<sequence>MRVLGLGLKGAAKFCGLMDMRAFISQPTYDLIINNIHSSVKIATEKLFAQACTEEKNLTSDNQGNEHSTELTVSGDGTWKKRGYTSLYGVTSLIGYYSGKIIDIVVKSAYCKLCETWKKKLDTEEYNEWYEEHKNTCTANHAGSSGKMEVDSVVEMFKRSLEKLGVIYKNYIGDGDSKTYSGILKVKPYGDEEVVKKECIGHVQKRMGTRLRDCVKKNVETVENAKGKKIQKKTLGGKGKLTGKMIDKLTVYYGLAIRRNCDSIEKMYNAIWATYYHYCSSDQKPQHDNCPSGPDSWCSWQRAAAANEVSTFEHDYEPLPDDVAEAIRPIFIDLSNKSLLERCVGGFNQNNNESYNQLIWKISPKIVPAGSKTVETAAYIAAGVFNEGMASLLYYMNAIGITLGPNAHLYAEKEDEQRVNISDRRARDSTRDGRMARRQHQLELLEANESAEGLLYGPGIDDTI</sequence>
<evidence type="ECO:0000259" key="1">
    <source>
        <dbReference type="Pfam" id="PF20700"/>
    </source>
</evidence>
<gene>
    <name evidence="3" type="primary">LOC128201915</name>
</gene>
<proteinExistence type="predicted"/>